<dbReference type="Proteomes" id="UP000007879">
    <property type="component" value="Unassembled WGS sequence"/>
</dbReference>
<dbReference type="InterPro" id="IPR036770">
    <property type="entry name" value="Ankyrin_rpt-contain_sf"/>
</dbReference>
<dbReference type="SUPFAM" id="SSF48403">
    <property type="entry name" value="Ankyrin repeat"/>
    <property type="match status" value="1"/>
</dbReference>
<proteinExistence type="predicted"/>
<feature type="region of interest" description="Disordered" evidence="4">
    <location>
        <begin position="357"/>
        <end position="400"/>
    </location>
</feature>
<accession>A0A1X7VTZ1</accession>
<dbReference type="Gene3D" id="1.25.40.20">
    <property type="entry name" value="Ankyrin repeat-containing domain"/>
    <property type="match status" value="2"/>
</dbReference>
<dbReference type="PROSITE" id="PS50088">
    <property type="entry name" value="ANK_REPEAT"/>
    <property type="match status" value="3"/>
</dbReference>
<dbReference type="SMART" id="SM00248">
    <property type="entry name" value="ANK"/>
    <property type="match status" value="5"/>
</dbReference>
<dbReference type="InterPro" id="IPR002110">
    <property type="entry name" value="Ankyrin_rpt"/>
</dbReference>
<dbReference type="STRING" id="400682.A0A1X7VTZ1"/>
<feature type="repeat" description="ANK" evidence="3">
    <location>
        <begin position="164"/>
        <end position="188"/>
    </location>
</feature>
<dbReference type="PANTHER" id="PTHR24171">
    <property type="entry name" value="ANKYRIN REPEAT DOMAIN-CONTAINING PROTEIN 39-RELATED"/>
    <property type="match status" value="1"/>
</dbReference>
<feature type="region of interest" description="Disordered" evidence="4">
    <location>
        <begin position="272"/>
        <end position="297"/>
    </location>
</feature>
<name>A0A1X7VTZ1_AMPQE</name>
<sequence length="400" mass="44207">MASTGQGAGKGKQPSRPVVNHHVDLSAQLLEAAALGKAKIVKRLLDSRVSVNCASQKNESPLLLAASLKDPEPRRTIANLLLERGCQINTADKDGQTPLISAIKNQDLELVSTLLRKGSDVKIADNEGNTPLCHAAQVGDPEIVRKVLGESLKQRMHVDQKNIKGLTPLLIAAQNSHIEAARVLVEKGKASVTIRDLENFMTPEDWMKETSCYGLGELSFLSPKTRRKRTRKEVKTLSDFINDSDDHFEFDTSSPSVFQFRVKPDKFHLPELNEQQSGRTGDWSGGKSMFDVPQTKPIKLPSFSHRKVVPLASQRGKLKLSFDKLPSLPNYSVSSSGNKSYKAARRQSGFYCEGSLEPLSSPTVKSILKRQDSITDEGPRSRKHSLPLPFLQSNDKKFPH</sequence>
<keyword evidence="1" id="KW-0677">Repeat</keyword>
<dbReference type="KEGG" id="aqu:105313072"/>
<keyword evidence="6" id="KW-1185">Reference proteome</keyword>
<evidence type="ECO:0000313" key="6">
    <source>
        <dbReference type="Proteomes" id="UP000007879"/>
    </source>
</evidence>
<dbReference type="EnsemblMetazoa" id="Aqu2.1.43320_001">
    <property type="protein sequence ID" value="Aqu2.1.43320_001"/>
    <property type="gene ID" value="Aqu2.1.43320"/>
</dbReference>
<dbReference type="AlphaFoldDB" id="A0A1X7VTZ1"/>
<protein>
    <submittedName>
        <fullName evidence="5">Uncharacterized protein</fullName>
    </submittedName>
</protein>
<reference evidence="5" key="2">
    <citation type="submission" date="2017-05" db="UniProtKB">
        <authorList>
            <consortium name="EnsemblMetazoa"/>
        </authorList>
    </citation>
    <scope>IDENTIFICATION</scope>
</reference>
<evidence type="ECO:0000256" key="3">
    <source>
        <dbReference type="PROSITE-ProRule" id="PRU00023"/>
    </source>
</evidence>
<dbReference type="eggNOG" id="KOG0504">
    <property type="taxonomic scope" value="Eukaryota"/>
</dbReference>
<dbReference type="OrthoDB" id="5406014at2759"/>
<evidence type="ECO:0000313" key="5">
    <source>
        <dbReference type="EnsemblMetazoa" id="Aqu2.1.43320_001"/>
    </source>
</evidence>
<evidence type="ECO:0000256" key="2">
    <source>
        <dbReference type="ARBA" id="ARBA00023043"/>
    </source>
</evidence>
<feature type="repeat" description="ANK" evidence="3">
    <location>
        <begin position="94"/>
        <end position="126"/>
    </location>
</feature>
<dbReference type="InParanoid" id="A0A1X7VTZ1"/>
<feature type="compositionally biased region" description="Basic and acidic residues" evidence="4">
    <location>
        <begin position="369"/>
        <end position="380"/>
    </location>
</feature>
<feature type="repeat" description="ANK" evidence="3">
    <location>
        <begin position="57"/>
        <end position="93"/>
    </location>
</feature>
<keyword evidence="2 3" id="KW-0040">ANK repeat</keyword>
<organism evidence="5">
    <name type="scientific">Amphimedon queenslandica</name>
    <name type="common">Sponge</name>
    <dbReference type="NCBI Taxonomy" id="400682"/>
    <lineage>
        <taxon>Eukaryota</taxon>
        <taxon>Metazoa</taxon>
        <taxon>Porifera</taxon>
        <taxon>Demospongiae</taxon>
        <taxon>Heteroscleromorpha</taxon>
        <taxon>Haplosclerida</taxon>
        <taxon>Niphatidae</taxon>
        <taxon>Amphimedon</taxon>
    </lineage>
</organism>
<evidence type="ECO:0000256" key="4">
    <source>
        <dbReference type="SAM" id="MobiDB-lite"/>
    </source>
</evidence>
<dbReference type="EnsemblMetazoa" id="XM_011406204.2">
    <property type="protein sequence ID" value="XP_011404506.1"/>
    <property type="gene ID" value="LOC105313072"/>
</dbReference>
<dbReference type="Pfam" id="PF12796">
    <property type="entry name" value="Ank_2"/>
    <property type="match status" value="1"/>
</dbReference>
<reference evidence="6" key="1">
    <citation type="journal article" date="2010" name="Nature">
        <title>The Amphimedon queenslandica genome and the evolution of animal complexity.</title>
        <authorList>
            <person name="Srivastava M."/>
            <person name="Simakov O."/>
            <person name="Chapman J."/>
            <person name="Fahey B."/>
            <person name="Gauthier M.E."/>
            <person name="Mitros T."/>
            <person name="Richards G.S."/>
            <person name="Conaco C."/>
            <person name="Dacre M."/>
            <person name="Hellsten U."/>
            <person name="Larroux C."/>
            <person name="Putnam N.H."/>
            <person name="Stanke M."/>
            <person name="Adamska M."/>
            <person name="Darling A."/>
            <person name="Degnan S.M."/>
            <person name="Oakley T.H."/>
            <person name="Plachetzki D.C."/>
            <person name="Zhai Y."/>
            <person name="Adamski M."/>
            <person name="Calcino A."/>
            <person name="Cummins S.F."/>
            <person name="Goodstein D.M."/>
            <person name="Harris C."/>
            <person name="Jackson D.J."/>
            <person name="Leys S.P."/>
            <person name="Shu S."/>
            <person name="Woodcroft B.J."/>
            <person name="Vervoort M."/>
            <person name="Kosik K.S."/>
            <person name="Manning G."/>
            <person name="Degnan B.M."/>
            <person name="Rokhsar D.S."/>
        </authorList>
    </citation>
    <scope>NUCLEOTIDE SEQUENCE [LARGE SCALE GENOMIC DNA]</scope>
</reference>
<evidence type="ECO:0000256" key="1">
    <source>
        <dbReference type="ARBA" id="ARBA00022737"/>
    </source>
</evidence>
<dbReference type="PROSITE" id="PS50297">
    <property type="entry name" value="ANK_REP_REGION"/>
    <property type="match status" value="2"/>
</dbReference>
<gene>
    <name evidence="5" type="primary">105313072</name>
</gene>